<reference evidence="4 5" key="1">
    <citation type="submission" date="2017-02" db="EMBL/GenBank/DDBJ databases">
        <title>The new phylogeny of genus Mycobacterium.</title>
        <authorList>
            <person name="Tortoli E."/>
            <person name="Trovato A."/>
            <person name="Cirillo D.M."/>
        </authorList>
    </citation>
    <scope>NUCLEOTIDE SEQUENCE [LARGE SCALE GENOMIC DNA]</scope>
    <source>
        <strain evidence="4 5">DSM 44049</strain>
    </source>
</reference>
<proteinExistence type="predicted"/>
<dbReference type="Proteomes" id="UP000192739">
    <property type="component" value="Unassembled WGS sequence"/>
</dbReference>
<dbReference type="RefSeq" id="WP_069418084.1">
    <property type="nucleotide sequence ID" value="NZ_CBCRZH010000004.1"/>
</dbReference>
<dbReference type="Gene3D" id="3.40.50.720">
    <property type="entry name" value="NAD(P)-binding Rossmann-like Domain"/>
    <property type="match status" value="1"/>
</dbReference>
<dbReference type="PANTHER" id="PTHR43103:SF3">
    <property type="entry name" value="ADP-L-GLYCERO-D-MANNO-HEPTOSE-6-EPIMERASE"/>
    <property type="match status" value="1"/>
</dbReference>
<evidence type="ECO:0000256" key="1">
    <source>
        <dbReference type="ARBA" id="ARBA00022857"/>
    </source>
</evidence>
<dbReference type="AlphaFoldDB" id="A0A1E3SJ43"/>
<name>A0A1E3SJ43_MYCIE</name>
<dbReference type="CDD" id="cd08946">
    <property type="entry name" value="SDR_e"/>
    <property type="match status" value="1"/>
</dbReference>
<feature type="domain" description="NAD-dependent epimerase/dehydratase" evidence="3">
    <location>
        <begin position="7"/>
        <end position="191"/>
    </location>
</feature>
<evidence type="ECO:0000313" key="5">
    <source>
        <dbReference type="Proteomes" id="UP000192739"/>
    </source>
</evidence>
<dbReference type="OrthoDB" id="4373834at2"/>
<sequence length="368" mass="39844">MNRPETIVVTGAFGQLGKRCAEILLRRGRTVIAMDLANDKTAPAVDALTTVADPGKLIVEHTDLTDADAVTAVIDRHQPGAIVHLAAVVAPLSYRNPRLARRVNVDGTRNLITAAQALSAPPLFVFASSAAVYGSRNPHRQPELITAETPVNPIDQYGEDKALAEAAITKSGLPHAILRLGAIVSPDGAANFDGDHLVLVRSTPVDNRMHAIDARDASLAFANAVDRRDTIDGKVLMIAGDEKCAQLMSQLQDDMMEAVGLGRLGPSIGFPANPDDDRGWGFTGWFDTTESQALLEFQEHDWSETVAWIAESVGRLRLLLKALSPALRPLVRAYFAFQNRRDHRGPYADPWTMIEQKYGPEALAPNGL</sequence>
<dbReference type="InterPro" id="IPR001509">
    <property type="entry name" value="Epimerase_deHydtase"/>
</dbReference>
<protein>
    <submittedName>
        <fullName evidence="4">Oxidoreductase</fullName>
    </submittedName>
</protein>
<keyword evidence="5" id="KW-1185">Reference proteome</keyword>
<accession>A0A1E3SJ43</accession>
<keyword evidence="2" id="KW-0119">Carbohydrate metabolism</keyword>
<evidence type="ECO:0000256" key="2">
    <source>
        <dbReference type="ARBA" id="ARBA00023277"/>
    </source>
</evidence>
<dbReference type="PANTHER" id="PTHR43103">
    <property type="entry name" value="NUCLEOSIDE-DIPHOSPHATE-SUGAR EPIMERASE"/>
    <property type="match status" value="1"/>
</dbReference>
<gene>
    <name evidence="4" type="ORF">BST27_02570</name>
</gene>
<dbReference type="STRING" id="28445.BHQ20_05440"/>
<dbReference type="InterPro" id="IPR036291">
    <property type="entry name" value="NAD(P)-bd_dom_sf"/>
</dbReference>
<keyword evidence="1" id="KW-0521">NADP</keyword>
<dbReference type="EMBL" id="MVHT01000004">
    <property type="protein sequence ID" value="ORB10222.1"/>
    <property type="molecule type" value="Genomic_DNA"/>
</dbReference>
<dbReference type="SUPFAM" id="SSF51735">
    <property type="entry name" value="NAD(P)-binding Rossmann-fold domains"/>
    <property type="match status" value="1"/>
</dbReference>
<organism evidence="4 5">
    <name type="scientific">Mycobacterium intermedium</name>
    <dbReference type="NCBI Taxonomy" id="28445"/>
    <lineage>
        <taxon>Bacteria</taxon>
        <taxon>Bacillati</taxon>
        <taxon>Actinomycetota</taxon>
        <taxon>Actinomycetes</taxon>
        <taxon>Mycobacteriales</taxon>
        <taxon>Mycobacteriaceae</taxon>
        <taxon>Mycobacterium</taxon>
        <taxon>Mycobacterium simiae complex</taxon>
    </lineage>
</organism>
<comment type="caution">
    <text evidence="4">The sequence shown here is derived from an EMBL/GenBank/DDBJ whole genome shotgun (WGS) entry which is preliminary data.</text>
</comment>
<dbReference type="Pfam" id="PF01370">
    <property type="entry name" value="Epimerase"/>
    <property type="match status" value="1"/>
</dbReference>
<evidence type="ECO:0000313" key="4">
    <source>
        <dbReference type="EMBL" id="ORB10222.1"/>
    </source>
</evidence>
<evidence type="ECO:0000259" key="3">
    <source>
        <dbReference type="Pfam" id="PF01370"/>
    </source>
</evidence>